<dbReference type="EMBL" id="PPTA01000002">
    <property type="protein sequence ID" value="TFB06393.1"/>
    <property type="molecule type" value="Genomic_DNA"/>
</dbReference>
<organism evidence="2 3">
    <name type="scientific">Trichoderma ghanense</name>
    <dbReference type="NCBI Taxonomy" id="65468"/>
    <lineage>
        <taxon>Eukaryota</taxon>
        <taxon>Fungi</taxon>
        <taxon>Dikarya</taxon>
        <taxon>Ascomycota</taxon>
        <taxon>Pezizomycotina</taxon>
        <taxon>Sordariomycetes</taxon>
        <taxon>Hypocreomycetidae</taxon>
        <taxon>Hypocreales</taxon>
        <taxon>Hypocreaceae</taxon>
        <taxon>Trichoderma</taxon>
    </lineage>
</organism>
<accession>A0ABY2HDP7</accession>
<dbReference type="Proteomes" id="UP001642720">
    <property type="component" value="Unassembled WGS sequence"/>
</dbReference>
<protein>
    <submittedName>
        <fullName evidence="2">Uncharacterized protein</fullName>
    </submittedName>
</protein>
<sequence>MRWENEMKAKKRRGIEDESRGIGRSCSGIPNPSMTEQEPADKEVLAELRPGQAVGVDEIGGTAR</sequence>
<keyword evidence="3" id="KW-1185">Reference proteome</keyword>
<dbReference type="RefSeq" id="XP_073562594.1">
    <property type="nucleotide sequence ID" value="XM_073699508.1"/>
</dbReference>
<feature type="compositionally biased region" description="Basic and acidic residues" evidence="1">
    <location>
        <begin position="1"/>
        <end position="21"/>
    </location>
</feature>
<evidence type="ECO:0000313" key="3">
    <source>
        <dbReference type="Proteomes" id="UP001642720"/>
    </source>
</evidence>
<feature type="region of interest" description="Disordered" evidence="1">
    <location>
        <begin position="1"/>
        <end position="40"/>
    </location>
</feature>
<comment type="caution">
    <text evidence="2">The sequence shown here is derived from an EMBL/GenBank/DDBJ whole genome shotgun (WGS) entry which is preliminary data.</text>
</comment>
<evidence type="ECO:0000256" key="1">
    <source>
        <dbReference type="SAM" id="MobiDB-lite"/>
    </source>
</evidence>
<reference evidence="2 3" key="1">
    <citation type="submission" date="2018-01" db="EMBL/GenBank/DDBJ databases">
        <title>Genome characterization of the sugarcane-associated fungus Trichoderma ghanense CCMA-1212 and their application in lignocelulose bioconversion.</title>
        <authorList>
            <person name="Steindorff A.S."/>
            <person name="Mendes T.D."/>
            <person name="Vilela E.S.D."/>
            <person name="Rodrigues D.S."/>
            <person name="Formighieri E.F."/>
            <person name="Melo I.S."/>
            <person name="Favaro L.C.L."/>
        </authorList>
    </citation>
    <scope>NUCLEOTIDE SEQUENCE [LARGE SCALE GENOMIC DNA]</scope>
    <source>
        <strain evidence="2 3">CCMA-1212</strain>
    </source>
</reference>
<gene>
    <name evidence="2" type="ORF">CCMA1212_002107</name>
</gene>
<proteinExistence type="predicted"/>
<dbReference type="GeneID" id="300573958"/>
<evidence type="ECO:0000313" key="2">
    <source>
        <dbReference type="EMBL" id="TFB06393.1"/>
    </source>
</evidence>
<name>A0ABY2HDP7_9HYPO</name>